<dbReference type="PANTHER" id="PTHR11697:SF230">
    <property type="entry name" value="ZINC FINGER, MYM DOMAIN CONTAINING 1"/>
    <property type="match status" value="1"/>
</dbReference>
<organism evidence="2 3">
    <name type="scientific">Hibiscus trionum</name>
    <name type="common">Flower of an hour</name>
    <dbReference type="NCBI Taxonomy" id="183268"/>
    <lineage>
        <taxon>Eukaryota</taxon>
        <taxon>Viridiplantae</taxon>
        <taxon>Streptophyta</taxon>
        <taxon>Embryophyta</taxon>
        <taxon>Tracheophyta</taxon>
        <taxon>Spermatophyta</taxon>
        <taxon>Magnoliopsida</taxon>
        <taxon>eudicotyledons</taxon>
        <taxon>Gunneridae</taxon>
        <taxon>Pentapetalae</taxon>
        <taxon>rosids</taxon>
        <taxon>malvids</taxon>
        <taxon>Malvales</taxon>
        <taxon>Malvaceae</taxon>
        <taxon>Malvoideae</taxon>
        <taxon>Hibiscus</taxon>
    </lineage>
</organism>
<evidence type="ECO:0000313" key="2">
    <source>
        <dbReference type="EMBL" id="GMI99441.1"/>
    </source>
</evidence>
<dbReference type="EMBL" id="BSYR01000034">
    <property type="protein sequence ID" value="GMI99441.1"/>
    <property type="molecule type" value="Genomic_DNA"/>
</dbReference>
<feature type="domain" description="HAT C-terminal dimerisation" evidence="1">
    <location>
        <begin position="196"/>
        <end position="245"/>
    </location>
</feature>
<sequence>MRGEWNGLQALFMKHCPYAYYVHCQAHQLQLALIAATREGLMGYTDALCRALQYKSQDILNAIDLIAATKSSIQEFSDSGWEGLLQKVLLFCNKHDTLTLVPDMNATYSDIIRSQRNKDIVSVEHHYRVDVFTATMDQQLHELNSRFSEQTTELLILSMALNPSCGYKHFNVEKICHLAEKYYPKDFSEHEKYHLKLIRLILALPVSTATTERAFSAMKIVKTSLRNKMEDDFLSDYLILYIEKEIAEKFTIDSIIDDFDSMKRRRVQLNQ</sequence>
<comment type="caution">
    <text evidence="2">The sequence shown here is derived from an EMBL/GenBank/DDBJ whole genome shotgun (WGS) entry which is preliminary data.</text>
</comment>
<dbReference type="SUPFAM" id="SSF53098">
    <property type="entry name" value="Ribonuclease H-like"/>
    <property type="match status" value="1"/>
</dbReference>
<keyword evidence="3" id="KW-1185">Reference proteome</keyword>
<evidence type="ECO:0000259" key="1">
    <source>
        <dbReference type="Pfam" id="PF05699"/>
    </source>
</evidence>
<protein>
    <recommendedName>
        <fullName evidence="1">HAT C-terminal dimerisation domain-containing protein</fullName>
    </recommendedName>
</protein>
<proteinExistence type="predicted"/>
<dbReference type="InterPro" id="IPR008906">
    <property type="entry name" value="HATC_C_dom"/>
</dbReference>
<name>A0A9W7MGA2_HIBTR</name>
<dbReference type="InterPro" id="IPR055298">
    <property type="entry name" value="AtLOH3-like"/>
</dbReference>
<dbReference type="GO" id="GO:0046983">
    <property type="term" value="F:protein dimerization activity"/>
    <property type="evidence" value="ECO:0007669"/>
    <property type="project" value="InterPro"/>
</dbReference>
<dbReference type="Proteomes" id="UP001165190">
    <property type="component" value="Unassembled WGS sequence"/>
</dbReference>
<dbReference type="Pfam" id="PF05699">
    <property type="entry name" value="Dimer_Tnp_hAT"/>
    <property type="match status" value="1"/>
</dbReference>
<accession>A0A9W7MGA2</accession>
<dbReference type="AlphaFoldDB" id="A0A9W7MGA2"/>
<gene>
    <name evidence="2" type="ORF">HRI_003613400</name>
</gene>
<reference evidence="2" key="1">
    <citation type="submission" date="2023-05" db="EMBL/GenBank/DDBJ databases">
        <title>Genome and transcriptome analyses reveal genes involved in the formation of fine ridges on petal epidermal cells in Hibiscus trionum.</title>
        <authorList>
            <person name="Koshimizu S."/>
            <person name="Masuda S."/>
            <person name="Ishii T."/>
            <person name="Shirasu K."/>
            <person name="Hoshino A."/>
            <person name="Arita M."/>
        </authorList>
    </citation>
    <scope>NUCLEOTIDE SEQUENCE</scope>
    <source>
        <strain evidence="2">Hamamatsu line</strain>
    </source>
</reference>
<evidence type="ECO:0000313" key="3">
    <source>
        <dbReference type="Proteomes" id="UP001165190"/>
    </source>
</evidence>
<dbReference type="OrthoDB" id="999779at2759"/>
<dbReference type="InterPro" id="IPR012337">
    <property type="entry name" value="RNaseH-like_sf"/>
</dbReference>
<dbReference type="PANTHER" id="PTHR11697">
    <property type="entry name" value="GENERAL TRANSCRIPTION FACTOR 2-RELATED ZINC FINGER PROTEIN"/>
    <property type="match status" value="1"/>
</dbReference>